<reference evidence="3 4" key="1">
    <citation type="submission" date="2018-03" db="EMBL/GenBank/DDBJ databases">
        <title>Draft Genome Sequences of the Obligatory Marine Myxobacteria Enhygromyxa salina SWB007.</title>
        <authorList>
            <person name="Poehlein A."/>
            <person name="Moghaddam J.A."/>
            <person name="Harms H."/>
            <person name="Alanjari M."/>
            <person name="Koenig G.M."/>
            <person name="Daniel R."/>
            <person name="Schaeberle T.F."/>
        </authorList>
    </citation>
    <scope>NUCLEOTIDE SEQUENCE [LARGE SCALE GENOMIC DNA]</scope>
    <source>
        <strain evidence="3 4">SWB007</strain>
    </source>
</reference>
<dbReference type="InterPro" id="IPR006935">
    <property type="entry name" value="Helicase/UvrB_N"/>
</dbReference>
<dbReference type="GO" id="GO:0005524">
    <property type="term" value="F:ATP binding"/>
    <property type="evidence" value="ECO:0007669"/>
    <property type="project" value="InterPro"/>
</dbReference>
<feature type="region of interest" description="Disordered" evidence="1">
    <location>
        <begin position="311"/>
        <end position="332"/>
    </location>
</feature>
<organism evidence="3 4">
    <name type="scientific">Enhygromyxa salina</name>
    <dbReference type="NCBI Taxonomy" id="215803"/>
    <lineage>
        <taxon>Bacteria</taxon>
        <taxon>Pseudomonadati</taxon>
        <taxon>Myxococcota</taxon>
        <taxon>Polyangia</taxon>
        <taxon>Nannocystales</taxon>
        <taxon>Nannocystaceae</taxon>
        <taxon>Enhygromyxa</taxon>
    </lineage>
</organism>
<evidence type="ECO:0000313" key="3">
    <source>
        <dbReference type="EMBL" id="PRQ06269.1"/>
    </source>
</evidence>
<dbReference type="GO" id="GO:0016787">
    <property type="term" value="F:hydrolase activity"/>
    <property type="evidence" value="ECO:0007669"/>
    <property type="project" value="InterPro"/>
</dbReference>
<proteinExistence type="predicted"/>
<evidence type="ECO:0000256" key="1">
    <source>
        <dbReference type="SAM" id="MobiDB-lite"/>
    </source>
</evidence>
<dbReference type="Proteomes" id="UP000238823">
    <property type="component" value="Unassembled WGS sequence"/>
</dbReference>
<accession>A0A2S9YME9</accession>
<evidence type="ECO:0000259" key="2">
    <source>
        <dbReference type="PROSITE" id="PS51192"/>
    </source>
</evidence>
<evidence type="ECO:0000313" key="4">
    <source>
        <dbReference type="Proteomes" id="UP000238823"/>
    </source>
</evidence>
<name>A0A2S9YME9_9BACT</name>
<dbReference type="GO" id="GO:0003677">
    <property type="term" value="F:DNA binding"/>
    <property type="evidence" value="ECO:0007669"/>
    <property type="project" value="InterPro"/>
</dbReference>
<dbReference type="Gene3D" id="3.40.50.300">
    <property type="entry name" value="P-loop containing nucleotide triphosphate hydrolases"/>
    <property type="match status" value="1"/>
</dbReference>
<gene>
    <name evidence="3" type="ORF">ENSA7_40460</name>
</gene>
<dbReference type="InterPro" id="IPR027417">
    <property type="entry name" value="P-loop_NTPase"/>
</dbReference>
<feature type="domain" description="Helicase ATP-binding" evidence="2">
    <location>
        <begin position="30"/>
        <end position="245"/>
    </location>
</feature>
<protein>
    <recommendedName>
        <fullName evidence="2">Helicase ATP-binding domain-containing protein</fullName>
    </recommendedName>
</protein>
<dbReference type="InterPro" id="IPR014001">
    <property type="entry name" value="Helicase_ATP-bd"/>
</dbReference>
<dbReference type="Pfam" id="PF04851">
    <property type="entry name" value="ResIII"/>
    <property type="match status" value="1"/>
</dbReference>
<dbReference type="PROSITE" id="PS51192">
    <property type="entry name" value="HELICASE_ATP_BIND_1"/>
    <property type="match status" value="1"/>
</dbReference>
<dbReference type="AlphaFoldDB" id="A0A2S9YME9"/>
<sequence>MTDMLASDFSAFMREVTGFDPFPWQQRLLDTVLATGWPKLLDLPTGTGKTSTLLVGLYALALEPDRFARRIALIVDRRIIVDQVDEFARRMHAALGDSSKPVCAKVSRRLRGLSSNPDAEPVRVVQLRGGIARDDSWVGTPDQPTIIASTVDQVGSRLLFRGYGVSECMRPVHAGVLARDCLFLLDEVHLATAFEETLGHLQTTYAQWSARTGTGRGLQVVRMSATPRGNDRPSDIFGLDADDRAHPVLAKRLNAARPASLETVKTKRAADAEGEAANRALLADVASKRAVSAAGTGAKRIGIVVNRVDTAHGSARRQGSRPREGARGAAAHGADAALRQVCDSIAATGDGLGGGRVQPVERPRVRGRNQLY</sequence>
<comment type="caution">
    <text evidence="3">The sequence shown here is derived from an EMBL/GenBank/DDBJ whole genome shotgun (WGS) entry which is preliminary data.</text>
</comment>
<dbReference type="EMBL" id="PVNL01000078">
    <property type="protein sequence ID" value="PRQ06269.1"/>
    <property type="molecule type" value="Genomic_DNA"/>
</dbReference>
<feature type="region of interest" description="Disordered" evidence="1">
    <location>
        <begin position="352"/>
        <end position="372"/>
    </location>
</feature>
<dbReference type="SUPFAM" id="SSF52540">
    <property type="entry name" value="P-loop containing nucleoside triphosphate hydrolases"/>
    <property type="match status" value="1"/>
</dbReference>
<dbReference type="NCBIfam" id="TIGR02621">
    <property type="entry name" value="cas3_GSU0051"/>
    <property type="match status" value="1"/>
</dbReference>
<dbReference type="InterPro" id="IPR013444">
    <property type="entry name" value="Helicase_Cas3_CRISPR-ass_Anaes"/>
</dbReference>